<evidence type="ECO:0000313" key="2">
    <source>
        <dbReference type="EMBL" id="CAD9086228.1"/>
    </source>
</evidence>
<sequence length="220" mass="25836">MSLSPHKNFCQCHRSHELSLQRKMLQEQSVAISRLEGEVRWMSECLREVMRERSGYVGRMRERHRGGDASEERRDEVESDMTFDEMDRRAEDALKSVGVRADSGITRIQRATDQSENDIIQIALRENEREKQHFEREGTHYARGSSLGRQGNALNQQLVTMRANQQMQERRKGVGTNQHAAQDMDAFEYRLRSPKEQSPEWCNRSVPSWLHHRLQEDRGR</sequence>
<feature type="compositionally biased region" description="Basic and acidic residues" evidence="1">
    <location>
        <begin position="65"/>
        <end position="76"/>
    </location>
</feature>
<proteinExistence type="predicted"/>
<reference evidence="2" key="1">
    <citation type="submission" date="2021-01" db="EMBL/GenBank/DDBJ databases">
        <authorList>
            <person name="Corre E."/>
            <person name="Pelletier E."/>
            <person name="Niang G."/>
            <person name="Scheremetjew M."/>
            <person name="Finn R."/>
            <person name="Kale V."/>
            <person name="Holt S."/>
            <person name="Cochrane G."/>
            <person name="Meng A."/>
            <person name="Brown T."/>
            <person name="Cohen L."/>
        </authorList>
    </citation>
    <scope>NUCLEOTIDE SEQUENCE</scope>
    <source>
        <strain evidence="2">WS</strain>
    </source>
</reference>
<dbReference type="EMBL" id="HBGD01011470">
    <property type="protein sequence ID" value="CAD9086228.1"/>
    <property type="molecule type" value="Transcribed_RNA"/>
</dbReference>
<name>A0A7S1KU71_9EUKA</name>
<feature type="region of interest" description="Disordered" evidence="1">
    <location>
        <begin position="61"/>
        <end position="81"/>
    </location>
</feature>
<gene>
    <name evidence="2" type="ORF">PCOS0759_LOCUS9482</name>
</gene>
<accession>A0A7S1KU71</accession>
<protein>
    <submittedName>
        <fullName evidence="2">Uncharacterized protein</fullName>
    </submittedName>
</protein>
<dbReference type="AlphaFoldDB" id="A0A7S1KU71"/>
<organism evidence="2">
    <name type="scientific">Percolomonas cosmopolitus</name>
    <dbReference type="NCBI Taxonomy" id="63605"/>
    <lineage>
        <taxon>Eukaryota</taxon>
        <taxon>Discoba</taxon>
        <taxon>Heterolobosea</taxon>
        <taxon>Tetramitia</taxon>
        <taxon>Eutetramitia</taxon>
        <taxon>Percolomonadidae</taxon>
        <taxon>Percolomonas</taxon>
    </lineage>
</organism>
<evidence type="ECO:0000256" key="1">
    <source>
        <dbReference type="SAM" id="MobiDB-lite"/>
    </source>
</evidence>